<dbReference type="InterPro" id="IPR012003">
    <property type="entry name" value="ATP_PFK_prok-type"/>
</dbReference>
<keyword evidence="7 10" id="KW-0418">Kinase</keyword>
<feature type="binding site" evidence="10">
    <location>
        <position position="104"/>
    </location>
    <ligand>
        <name>Mg(2+)</name>
        <dbReference type="ChEBI" id="CHEBI:18420"/>
        <note>catalytic</note>
    </ligand>
</feature>
<evidence type="ECO:0000313" key="13">
    <source>
        <dbReference type="Proteomes" id="UP000274907"/>
    </source>
</evidence>
<comment type="subcellular location">
    <subcellularLocation>
        <location evidence="2 10">Cytoplasm</location>
    </subcellularLocation>
</comment>
<dbReference type="UniPathway" id="UPA00109">
    <property type="reaction ID" value="UER00182"/>
</dbReference>
<dbReference type="GO" id="GO:0006002">
    <property type="term" value="P:fructose 6-phosphate metabolic process"/>
    <property type="evidence" value="ECO:0007669"/>
    <property type="project" value="InterPro"/>
</dbReference>
<evidence type="ECO:0000256" key="1">
    <source>
        <dbReference type="ARBA" id="ARBA00001946"/>
    </source>
</evidence>
<evidence type="ECO:0000256" key="7">
    <source>
        <dbReference type="ARBA" id="ARBA00022777"/>
    </source>
</evidence>
<feature type="binding site" evidence="10">
    <location>
        <begin position="73"/>
        <end position="74"/>
    </location>
    <ligand>
        <name>ATP</name>
        <dbReference type="ChEBI" id="CHEBI:30616"/>
    </ligand>
</feature>
<reference evidence="12 13" key="1">
    <citation type="submission" date="2018-12" db="EMBL/GenBank/DDBJ databases">
        <title>YIM 101343 draft genome.</title>
        <authorList>
            <person name="Chen X."/>
        </authorList>
    </citation>
    <scope>NUCLEOTIDE SEQUENCE [LARGE SCALE GENOMIC DNA]</scope>
    <source>
        <strain evidence="12 13">YIM 101343</strain>
    </source>
</reference>
<dbReference type="GO" id="GO:0070095">
    <property type="term" value="F:fructose-6-phosphate binding"/>
    <property type="evidence" value="ECO:0007669"/>
    <property type="project" value="TreeGrafter"/>
</dbReference>
<dbReference type="InterPro" id="IPR035966">
    <property type="entry name" value="PKF_sf"/>
</dbReference>
<evidence type="ECO:0000256" key="5">
    <source>
        <dbReference type="ARBA" id="ARBA00022679"/>
    </source>
</evidence>
<comment type="caution">
    <text evidence="12">The sequence shown here is derived from an EMBL/GenBank/DDBJ whole genome shotgun (WGS) entry which is preliminary data.</text>
</comment>
<dbReference type="NCBIfam" id="TIGR02483">
    <property type="entry name" value="PFK_mixed"/>
    <property type="match status" value="1"/>
</dbReference>
<sequence>MRLATLTSGGDCPGLNAVIRGIVRTASAEFGSTVVGYEDGWVGLLEDRRVDLYDDEHIDRILLRGGTILGTGRLHPDKFKAGIDQIKANLADAQIDALIPIGGEGTLKGAKWLADNGIPVVGVPKTIDNDVNGTDYTFGFDTAVAVATDAVDRLHTTAESHNRILIVEVMGRHVGWIALHSGMAGGAHYTVIPEVPFDIAEICKKMERRFQMGEKYGIIVVAEGASPKEGTMEMRSGGVDQFGHETFTGIGQQIADEIHERLGHDVRTTVLGHIQRGGTPTAFDRVLATRYGVRATRSAHRGEFGTTVALQGDRIVNIPLQEAVGELKTVPMDRWVTAQAMFG</sequence>
<dbReference type="InterPro" id="IPR022953">
    <property type="entry name" value="ATP_PFK"/>
</dbReference>
<comment type="function">
    <text evidence="10">Catalyzes the phosphorylation of D-fructose 6-phosphate to fructose 1,6-bisphosphate by ATP, the first committing step of glycolysis.</text>
</comment>
<dbReference type="Pfam" id="PF00365">
    <property type="entry name" value="PFK"/>
    <property type="match status" value="1"/>
</dbReference>
<comment type="caution">
    <text evidence="10">Lacks conserved residue(s) required for the propagation of feature annotation.</text>
</comment>
<dbReference type="Gene3D" id="3.40.50.450">
    <property type="match status" value="1"/>
</dbReference>
<dbReference type="PROSITE" id="PS00433">
    <property type="entry name" value="PHOSPHOFRUCTOKINASE"/>
    <property type="match status" value="1"/>
</dbReference>
<comment type="pathway">
    <text evidence="3 10">Carbohydrate degradation; glycolysis; D-glyceraldehyde 3-phosphate and glycerone phosphate from D-glucose: step 3/4.</text>
</comment>
<dbReference type="GO" id="GO:0005524">
    <property type="term" value="F:ATP binding"/>
    <property type="evidence" value="ECO:0007669"/>
    <property type="project" value="UniProtKB-KW"/>
</dbReference>
<feature type="site" description="Important for substrate specificity; cannot use PPi as phosphoryl donor" evidence="10">
    <location>
        <position position="105"/>
    </location>
</feature>
<dbReference type="GO" id="GO:0003872">
    <property type="term" value="F:6-phosphofructokinase activity"/>
    <property type="evidence" value="ECO:0007669"/>
    <property type="project" value="UniProtKB-UniRule"/>
</dbReference>
<feature type="binding site" evidence="10">
    <location>
        <position position="10"/>
    </location>
    <ligand>
        <name>ATP</name>
        <dbReference type="ChEBI" id="CHEBI:30616"/>
    </ligand>
</feature>
<dbReference type="GO" id="GO:0046872">
    <property type="term" value="F:metal ion binding"/>
    <property type="evidence" value="ECO:0007669"/>
    <property type="project" value="UniProtKB-KW"/>
</dbReference>
<evidence type="ECO:0000313" key="12">
    <source>
        <dbReference type="EMBL" id="RSZ66123.1"/>
    </source>
</evidence>
<evidence type="ECO:0000256" key="8">
    <source>
        <dbReference type="ARBA" id="ARBA00022842"/>
    </source>
</evidence>
<dbReference type="InterPro" id="IPR000023">
    <property type="entry name" value="Phosphofructokinase_dom"/>
</dbReference>
<dbReference type="GO" id="GO:0048029">
    <property type="term" value="F:monosaccharide binding"/>
    <property type="evidence" value="ECO:0007669"/>
    <property type="project" value="TreeGrafter"/>
</dbReference>
<feature type="binding site" description="in other chain" evidence="10">
    <location>
        <begin position="273"/>
        <end position="276"/>
    </location>
    <ligand>
        <name>substrate</name>
        <note>ligand shared between dimeric partners</note>
    </ligand>
</feature>
<organism evidence="12 13">
    <name type="scientific">Corynebacterium hylobatis</name>
    <dbReference type="NCBI Taxonomy" id="1859290"/>
    <lineage>
        <taxon>Bacteria</taxon>
        <taxon>Bacillati</taxon>
        <taxon>Actinomycetota</taxon>
        <taxon>Actinomycetes</taxon>
        <taxon>Mycobacteriales</taxon>
        <taxon>Corynebacteriaceae</taxon>
        <taxon>Corynebacterium</taxon>
    </lineage>
</organism>
<evidence type="ECO:0000256" key="3">
    <source>
        <dbReference type="ARBA" id="ARBA00004679"/>
    </source>
</evidence>
<dbReference type="PANTHER" id="PTHR13697:SF52">
    <property type="entry name" value="ATP-DEPENDENT 6-PHOSPHOFRUCTOKINASE 3"/>
    <property type="match status" value="1"/>
</dbReference>
<feature type="binding site" evidence="10">
    <location>
        <position position="163"/>
    </location>
    <ligand>
        <name>substrate</name>
        <note>ligand shared between dimeric partners</note>
    </ligand>
</feature>
<evidence type="ECO:0000256" key="2">
    <source>
        <dbReference type="ARBA" id="ARBA00004496"/>
    </source>
</evidence>
<dbReference type="InterPro" id="IPR012829">
    <property type="entry name" value="Phosphofructokinase_III"/>
</dbReference>
<keyword evidence="6 10" id="KW-0479">Metal-binding</keyword>
<dbReference type="GO" id="GO:0047334">
    <property type="term" value="F:diphosphate-fructose-6-phosphate 1-phosphotransferase activity"/>
    <property type="evidence" value="ECO:0007669"/>
    <property type="project" value="InterPro"/>
</dbReference>
<dbReference type="PANTHER" id="PTHR13697">
    <property type="entry name" value="PHOSPHOFRUCTOKINASE"/>
    <property type="match status" value="1"/>
</dbReference>
<gene>
    <name evidence="10" type="primary">pfkA</name>
    <name evidence="12" type="ORF">EAH68_00795</name>
</gene>
<keyword evidence="5 10" id="KW-0808">Transferase</keyword>
<evidence type="ECO:0000256" key="4">
    <source>
        <dbReference type="ARBA" id="ARBA00022490"/>
    </source>
</evidence>
<dbReference type="NCBIfam" id="NF002872">
    <property type="entry name" value="PRK03202.1"/>
    <property type="match status" value="1"/>
</dbReference>
<keyword evidence="8 10" id="KW-0460">Magnesium</keyword>
<dbReference type="PIRSF" id="PIRSF000532">
    <property type="entry name" value="ATP_PFK_prok"/>
    <property type="match status" value="1"/>
</dbReference>
<dbReference type="EMBL" id="RXHJ01000001">
    <property type="protein sequence ID" value="RSZ66123.1"/>
    <property type="molecule type" value="Genomic_DNA"/>
</dbReference>
<evidence type="ECO:0000259" key="11">
    <source>
        <dbReference type="Pfam" id="PF00365"/>
    </source>
</evidence>
<comment type="similarity">
    <text evidence="10">Belongs to the phosphofructokinase type A (PFKA) family. Mixed-substrate PFK group III subfamily.</text>
</comment>
<keyword evidence="13" id="KW-1185">Reference proteome</keyword>
<feature type="binding site" evidence="10">
    <location>
        <begin position="103"/>
        <end position="106"/>
    </location>
    <ligand>
        <name>ATP</name>
        <dbReference type="ChEBI" id="CHEBI:30616"/>
    </ligand>
</feature>
<keyword evidence="10" id="KW-0067">ATP-binding</keyword>
<dbReference type="GO" id="GO:0061621">
    <property type="term" value="P:canonical glycolysis"/>
    <property type="evidence" value="ECO:0007669"/>
    <property type="project" value="TreeGrafter"/>
</dbReference>
<feature type="binding site" evidence="10">
    <location>
        <position position="267"/>
    </location>
    <ligand>
        <name>substrate</name>
        <note>ligand shared between dimeric partners</note>
    </ligand>
</feature>
<name>A0A3R9ZG16_9CORY</name>
<dbReference type="EC" id="2.7.1.11" evidence="10"/>
<dbReference type="AlphaFoldDB" id="A0A3R9ZG16"/>
<dbReference type="Proteomes" id="UP000274907">
    <property type="component" value="Unassembled WGS sequence"/>
</dbReference>
<feature type="binding site" description="in other chain" evidence="10">
    <location>
        <position position="223"/>
    </location>
    <ligand>
        <name>substrate</name>
        <note>ligand shared between dimeric partners</note>
    </ligand>
</feature>
<dbReference type="HAMAP" id="MF_01976">
    <property type="entry name" value="Phosphofructokinase_III"/>
    <property type="match status" value="1"/>
</dbReference>
<dbReference type="GO" id="GO:0030388">
    <property type="term" value="P:fructose 1,6-bisphosphate metabolic process"/>
    <property type="evidence" value="ECO:0007669"/>
    <property type="project" value="TreeGrafter"/>
</dbReference>
<feature type="binding site" description="in other chain" evidence="10">
    <location>
        <begin position="126"/>
        <end position="128"/>
    </location>
    <ligand>
        <name>substrate</name>
        <note>ligand shared between dimeric partners</note>
    </ligand>
</feature>
<dbReference type="FunFam" id="3.40.50.460:FF:000002">
    <property type="entry name" value="ATP-dependent 6-phosphofructokinase"/>
    <property type="match status" value="1"/>
</dbReference>
<comment type="cofactor">
    <cofactor evidence="1 10">
        <name>Mg(2+)</name>
        <dbReference type="ChEBI" id="CHEBI:18420"/>
    </cofactor>
</comment>
<evidence type="ECO:0000256" key="6">
    <source>
        <dbReference type="ARBA" id="ARBA00022723"/>
    </source>
</evidence>
<comment type="subunit">
    <text evidence="10">Homodimer or homotetramer.</text>
</comment>
<evidence type="ECO:0000256" key="9">
    <source>
        <dbReference type="ARBA" id="ARBA00023152"/>
    </source>
</evidence>
<dbReference type="PRINTS" id="PR00476">
    <property type="entry name" value="PHFRCTKINASE"/>
</dbReference>
<proteinExistence type="inferred from homology"/>
<dbReference type="Gene3D" id="3.40.50.460">
    <property type="entry name" value="Phosphofructokinase domain"/>
    <property type="match status" value="1"/>
</dbReference>
<dbReference type="OrthoDB" id="9802503at2"/>
<keyword evidence="4 10" id="KW-0963">Cytoplasm</keyword>
<dbReference type="GO" id="GO:0042802">
    <property type="term" value="F:identical protein binding"/>
    <property type="evidence" value="ECO:0007669"/>
    <property type="project" value="TreeGrafter"/>
</dbReference>
<keyword evidence="9 10" id="KW-0324">Glycolysis</keyword>
<feature type="active site" description="Proton acceptor" evidence="10">
    <location>
        <position position="128"/>
    </location>
</feature>
<evidence type="ECO:0000256" key="10">
    <source>
        <dbReference type="HAMAP-Rule" id="MF_01976"/>
    </source>
</evidence>
<feature type="domain" description="Phosphofructokinase" evidence="11">
    <location>
        <begin position="2"/>
        <end position="297"/>
    </location>
</feature>
<dbReference type="RefSeq" id="WP_126119413.1">
    <property type="nucleotide sequence ID" value="NZ_RXHJ01000001.1"/>
</dbReference>
<accession>A0A3R9ZG16</accession>
<protein>
    <recommendedName>
        <fullName evidence="10">ATP-dependent 6-phosphofructokinase</fullName>
        <shortName evidence="10">ATP-PFK</shortName>
        <shortName evidence="10">Phosphofructokinase</shortName>
        <ecNumber evidence="10">2.7.1.11</ecNumber>
    </recommendedName>
    <alternativeName>
        <fullName evidence="10">Phosphohexokinase</fullName>
    </alternativeName>
</protein>
<comment type="catalytic activity">
    <reaction evidence="10">
        <text>beta-D-fructose 6-phosphate + ATP = beta-D-fructose 1,6-bisphosphate + ADP + H(+)</text>
        <dbReference type="Rhea" id="RHEA:16109"/>
        <dbReference type="ChEBI" id="CHEBI:15378"/>
        <dbReference type="ChEBI" id="CHEBI:30616"/>
        <dbReference type="ChEBI" id="CHEBI:32966"/>
        <dbReference type="ChEBI" id="CHEBI:57634"/>
        <dbReference type="ChEBI" id="CHEBI:456216"/>
        <dbReference type="EC" id="2.7.1.11"/>
    </reaction>
</comment>
<dbReference type="SUPFAM" id="SSF53784">
    <property type="entry name" value="Phosphofructokinase"/>
    <property type="match status" value="1"/>
</dbReference>
<keyword evidence="10" id="KW-0547">Nucleotide-binding</keyword>
<dbReference type="GO" id="GO:0016208">
    <property type="term" value="F:AMP binding"/>
    <property type="evidence" value="ECO:0007669"/>
    <property type="project" value="TreeGrafter"/>
</dbReference>
<dbReference type="GO" id="GO:0005945">
    <property type="term" value="C:6-phosphofructokinase complex"/>
    <property type="evidence" value="ECO:0007669"/>
    <property type="project" value="TreeGrafter"/>
</dbReference>
<dbReference type="InterPro" id="IPR015912">
    <property type="entry name" value="Phosphofructokinase_CS"/>
</dbReference>
<feature type="binding site" description="in other chain" evidence="10">
    <location>
        <begin position="170"/>
        <end position="172"/>
    </location>
    <ligand>
        <name>substrate</name>
        <note>ligand shared between dimeric partners</note>
    </ligand>
</feature>